<dbReference type="Pfam" id="PF24758">
    <property type="entry name" value="LRR_At5g56370"/>
    <property type="match status" value="1"/>
</dbReference>
<proteinExistence type="predicted"/>
<organism evidence="2 3">
    <name type="scientific">Coffea arabica</name>
    <name type="common">Arabian coffee</name>
    <dbReference type="NCBI Taxonomy" id="13443"/>
    <lineage>
        <taxon>Eukaryota</taxon>
        <taxon>Viridiplantae</taxon>
        <taxon>Streptophyta</taxon>
        <taxon>Embryophyta</taxon>
        <taxon>Tracheophyta</taxon>
        <taxon>Spermatophyta</taxon>
        <taxon>Magnoliopsida</taxon>
        <taxon>eudicotyledons</taxon>
        <taxon>Gunneridae</taxon>
        <taxon>Pentapetalae</taxon>
        <taxon>asterids</taxon>
        <taxon>lamiids</taxon>
        <taxon>Gentianales</taxon>
        <taxon>Rubiaceae</taxon>
        <taxon>Ixoroideae</taxon>
        <taxon>Gardenieae complex</taxon>
        <taxon>Bertiereae - Coffeeae clade</taxon>
        <taxon>Coffeeae</taxon>
        <taxon>Coffea</taxon>
    </lineage>
</organism>
<dbReference type="Pfam" id="PF08387">
    <property type="entry name" value="FBD"/>
    <property type="match status" value="1"/>
</dbReference>
<dbReference type="GeneID" id="113713784"/>
<sequence>MRVVESYRGALDSLISAALLCQLQELEISVDNRSSYRERLSPEGIFTCKTLTSLRLVWRRVDFKVPSPVCLPNVKLLCLIGPMFQLGDHDDSLQRLIQGCPLLQELELHCALGDLDQIFAEDACMQIEIRDISSPFLKKVVLHLDGGLDTKVVVESNNLESLEYHFVGAEYKISINAPNLKYLGCGGDINGVKSVESLTLIQPKVLTVDISNYVMPTFSNLISLEFILLNYHAVESWKLMPILIKSAPHLEKLVFGRKMFRAERVEKEFELLFPEFMPKYSIEHLKEIEFTKFDEKRYEFKLVEYLLQNGKALKKMVLRGSLQPSSYDRIMSYMRCSEDCQIVVEERGSEEIWWMLTVDL</sequence>
<gene>
    <name evidence="3" type="primary">LOC113713784</name>
</gene>
<protein>
    <submittedName>
        <fullName evidence="3">F-box/FBD/LRR-repeat protein At5g22670 isoform X2</fullName>
    </submittedName>
</protein>
<dbReference type="InterPro" id="IPR006566">
    <property type="entry name" value="FBD"/>
</dbReference>
<dbReference type="InterPro" id="IPR055411">
    <property type="entry name" value="LRR_FXL15/At3g58940/PEG3-like"/>
</dbReference>
<accession>A0ABM4VY71</accession>
<name>A0ABM4VY71_COFAR</name>
<dbReference type="InterPro" id="IPR050232">
    <property type="entry name" value="FBL13/AtMIF1-like"/>
</dbReference>
<keyword evidence="2" id="KW-1185">Reference proteome</keyword>
<dbReference type="PANTHER" id="PTHR31900:SF27">
    <property type="entry name" value="FBD DOMAIN-CONTAINING PROTEIN"/>
    <property type="match status" value="1"/>
</dbReference>
<feature type="domain" description="FBD" evidence="1">
    <location>
        <begin position="279"/>
        <end position="345"/>
    </location>
</feature>
<evidence type="ECO:0000259" key="1">
    <source>
        <dbReference type="SMART" id="SM00579"/>
    </source>
</evidence>
<dbReference type="InterPro" id="IPR032675">
    <property type="entry name" value="LRR_dom_sf"/>
</dbReference>
<dbReference type="SUPFAM" id="SSF52047">
    <property type="entry name" value="RNI-like"/>
    <property type="match status" value="1"/>
</dbReference>
<evidence type="ECO:0000313" key="2">
    <source>
        <dbReference type="Proteomes" id="UP001652660"/>
    </source>
</evidence>
<reference evidence="3" key="1">
    <citation type="submission" date="2025-08" db="UniProtKB">
        <authorList>
            <consortium name="RefSeq"/>
        </authorList>
    </citation>
    <scope>IDENTIFICATION</scope>
    <source>
        <tissue evidence="3">Leaves</tissue>
    </source>
</reference>
<dbReference type="SMART" id="SM00579">
    <property type="entry name" value="FBD"/>
    <property type="match status" value="1"/>
</dbReference>
<dbReference type="RefSeq" id="XP_071924484.1">
    <property type="nucleotide sequence ID" value="XM_072068383.1"/>
</dbReference>
<dbReference type="Gene3D" id="3.80.10.10">
    <property type="entry name" value="Ribonuclease Inhibitor"/>
    <property type="match status" value="1"/>
</dbReference>
<dbReference type="PANTHER" id="PTHR31900">
    <property type="entry name" value="F-BOX/RNI SUPERFAMILY PROTEIN-RELATED"/>
    <property type="match status" value="1"/>
</dbReference>
<dbReference type="Proteomes" id="UP001652660">
    <property type="component" value="Chromosome 10c"/>
</dbReference>
<evidence type="ECO:0000313" key="3">
    <source>
        <dbReference type="RefSeq" id="XP_071924484.1"/>
    </source>
</evidence>